<dbReference type="EMBL" id="FN538970">
    <property type="protein sequence ID" value="CBA66393.1"/>
    <property type="molecule type" value="Genomic_DNA"/>
</dbReference>
<organism evidence="2 3">
    <name type="scientific">Clostridioides difficile (strain CD196)</name>
    <name type="common">Peptoclostridium difficile</name>
    <dbReference type="NCBI Taxonomy" id="645462"/>
    <lineage>
        <taxon>Bacteria</taxon>
        <taxon>Bacillati</taxon>
        <taxon>Bacillota</taxon>
        <taxon>Clostridia</taxon>
        <taxon>Peptostreptococcales</taxon>
        <taxon>Peptostreptococcaceae</taxon>
        <taxon>Clostridioides</taxon>
    </lineage>
</organism>
<dbReference type="SUPFAM" id="SSF52317">
    <property type="entry name" value="Class I glutamine amidotransferase-like"/>
    <property type="match status" value="1"/>
</dbReference>
<dbReference type="PANTHER" id="PTHR48094:SF5">
    <property type="entry name" value="PROTEIN DJ-1 HOMOLOG"/>
    <property type="match status" value="1"/>
</dbReference>
<keyword evidence="2" id="KW-0378">Hydrolase</keyword>
<dbReference type="Gene3D" id="3.40.50.880">
    <property type="match status" value="1"/>
</dbReference>
<dbReference type="CDD" id="cd03135">
    <property type="entry name" value="GATase1_DJ-1"/>
    <property type="match status" value="1"/>
</dbReference>
<protein>
    <submittedName>
        <fullName evidence="2">Protease</fullName>
    </submittedName>
</protein>
<dbReference type="HOGENOM" id="CLU_000445_44_2_9"/>
<dbReference type="GO" id="GO:0005737">
    <property type="term" value="C:cytoplasm"/>
    <property type="evidence" value="ECO:0007669"/>
    <property type="project" value="TreeGrafter"/>
</dbReference>
<dbReference type="AlphaFoldDB" id="A0A0H3NBH1"/>
<dbReference type="RefSeq" id="WP_009891829.1">
    <property type="nucleotide sequence ID" value="NC_013315.1"/>
</dbReference>
<reference evidence="2 3" key="1">
    <citation type="journal article" date="2009" name="Genome Biol.">
        <title>Comparative genome and phenotypic analysis of Clostridium difficile 027 strains provides insight into the evolution of a hypervirulent bacterium.</title>
        <authorList>
            <person name="Stabler R.A."/>
            <person name="He M."/>
            <person name="Dawson L."/>
            <person name="Martin M."/>
            <person name="Valiente E."/>
            <person name="Corton C."/>
            <person name="Lawley T.D."/>
            <person name="Sebaihia M."/>
            <person name="Quail M.A."/>
            <person name="Rose G."/>
            <person name="Gerding D.N."/>
            <person name="Gibert M."/>
            <person name="Popoff M.R."/>
            <person name="Parkhill J."/>
            <person name="Dougan G."/>
            <person name="Wren B.W."/>
        </authorList>
    </citation>
    <scope>NUCLEOTIDE SEQUENCE [LARGE SCALE GENOMIC DNA]</scope>
    <source>
        <strain evidence="2 3">CD196</strain>
    </source>
</reference>
<feature type="domain" description="DJ-1/PfpI" evidence="1">
    <location>
        <begin position="1"/>
        <end position="175"/>
    </location>
</feature>
<evidence type="ECO:0000313" key="2">
    <source>
        <dbReference type="EMBL" id="CBA66393.1"/>
    </source>
</evidence>
<proteinExistence type="predicted"/>
<gene>
    <name evidence="2" type="ordered locus">CD196_3155</name>
</gene>
<dbReference type="GO" id="GO:0006508">
    <property type="term" value="P:proteolysis"/>
    <property type="evidence" value="ECO:0007669"/>
    <property type="project" value="UniProtKB-KW"/>
</dbReference>
<dbReference type="KEGG" id="cdc:CD196_3155"/>
<keyword evidence="2" id="KW-0645">Protease</keyword>
<sequence>MKVLVFLAKGFETMEFSVFVDVMGWARNDYGHDIDVVTCGFKKQVMSTFNIQVLVDKTIEEVCVDDYDALAIPGGFEEFGFYDEAYDSSFLNLIREFNSKEKIIASICVAALPVGKSGVLKNRKATTYHLKNGKRQRQLSEFDVNVVNEPIVVDKNIITSYCPETAPHVAFKLLEMLTSREQMDEVKLAMGFKL</sequence>
<dbReference type="Proteomes" id="UP000002068">
    <property type="component" value="Chromosome"/>
</dbReference>
<evidence type="ECO:0000313" key="3">
    <source>
        <dbReference type="Proteomes" id="UP000002068"/>
    </source>
</evidence>
<dbReference type="PANTHER" id="PTHR48094">
    <property type="entry name" value="PROTEIN/NUCLEIC ACID DEGLYCASE DJ-1-RELATED"/>
    <property type="match status" value="1"/>
</dbReference>
<name>A0A0H3NBH1_CLODC</name>
<dbReference type="InterPro" id="IPR050325">
    <property type="entry name" value="Prot/Nucl_acid_deglycase"/>
</dbReference>
<dbReference type="GO" id="GO:0008233">
    <property type="term" value="F:peptidase activity"/>
    <property type="evidence" value="ECO:0007669"/>
    <property type="project" value="UniProtKB-KW"/>
</dbReference>
<evidence type="ECO:0000259" key="1">
    <source>
        <dbReference type="Pfam" id="PF01965"/>
    </source>
</evidence>
<dbReference type="Pfam" id="PF01965">
    <property type="entry name" value="DJ-1_PfpI"/>
    <property type="match status" value="1"/>
</dbReference>
<accession>A0A0H3NBH1</accession>
<dbReference type="InterPro" id="IPR029062">
    <property type="entry name" value="Class_I_gatase-like"/>
</dbReference>
<dbReference type="InterPro" id="IPR002818">
    <property type="entry name" value="DJ-1/PfpI"/>
</dbReference>